<reference evidence="2 3" key="1">
    <citation type="submission" date="2022-05" db="EMBL/GenBank/DDBJ databases">
        <authorList>
            <consortium name="Genoscope - CEA"/>
            <person name="William W."/>
        </authorList>
    </citation>
    <scope>NUCLEOTIDE SEQUENCE [LARGE SCALE GENOMIC DNA]</scope>
</reference>
<keyword evidence="3" id="KW-1185">Reference proteome</keyword>
<protein>
    <recommendedName>
        <fullName evidence="1">F5/8 type C domain-containing protein</fullName>
    </recommendedName>
</protein>
<dbReference type="SUPFAM" id="SSF49785">
    <property type="entry name" value="Galactose-binding domain-like"/>
    <property type="match status" value="1"/>
</dbReference>
<evidence type="ECO:0000259" key="1">
    <source>
        <dbReference type="PROSITE" id="PS50022"/>
    </source>
</evidence>
<dbReference type="InterPro" id="IPR008979">
    <property type="entry name" value="Galactose-bd-like_sf"/>
</dbReference>
<dbReference type="PROSITE" id="PS01285">
    <property type="entry name" value="FA58C_1"/>
    <property type="match status" value="1"/>
</dbReference>
<dbReference type="Gene3D" id="2.60.120.260">
    <property type="entry name" value="Galactose-binding domain-like"/>
    <property type="match status" value="1"/>
</dbReference>
<dbReference type="Pfam" id="PF00754">
    <property type="entry name" value="F5_F8_type_C"/>
    <property type="match status" value="1"/>
</dbReference>
<dbReference type="PANTHER" id="PTHR24543">
    <property type="entry name" value="MULTICOPPER OXIDASE-RELATED"/>
    <property type="match status" value="1"/>
</dbReference>
<feature type="non-terminal residue" evidence="2">
    <location>
        <position position="144"/>
    </location>
</feature>
<dbReference type="InterPro" id="IPR000421">
    <property type="entry name" value="FA58C"/>
</dbReference>
<evidence type="ECO:0000313" key="3">
    <source>
        <dbReference type="Proteomes" id="UP001159405"/>
    </source>
</evidence>
<accession>A0ABN8SDB6</accession>
<feature type="non-terminal residue" evidence="2">
    <location>
        <position position="1"/>
    </location>
</feature>
<name>A0ABN8SDB6_9CNID</name>
<organism evidence="2 3">
    <name type="scientific">Porites lobata</name>
    <dbReference type="NCBI Taxonomy" id="104759"/>
    <lineage>
        <taxon>Eukaryota</taxon>
        <taxon>Metazoa</taxon>
        <taxon>Cnidaria</taxon>
        <taxon>Anthozoa</taxon>
        <taxon>Hexacorallia</taxon>
        <taxon>Scleractinia</taxon>
        <taxon>Fungiina</taxon>
        <taxon>Poritidae</taxon>
        <taxon>Porites</taxon>
    </lineage>
</organism>
<gene>
    <name evidence="2" type="ORF">PLOB_00038474</name>
</gene>
<comment type="caution">
    <text evidence="2">The sequence shown here is derived from an EMBL/GenBank/DDBJ whole genome shotgun (WGS) entry which is preliminary data.</text>
</comment>
<sequence>CFKSFKNERLQTTREFTITASSEVSSYRAHFSRLYDAHGWCSSSVSLPQYLQADFNQIVTVTGVATQGDAQRNNWVTSYLIRYRYDKKTWISYGAGKHLTGNSDRNTIVVHWFAPPFAAQYVRIFPKTYTGKMCMRMDLFGCKD</sequence>
<dbReference type="Proteomes" id="UP001159405">
    <property type="component" value="Unassembled WGS sequence"/>
</dbReference>
<dbReference type="SMART" id="SM00231">
    <property type="entry name" value="FA58C"/>
    <property type="match status" value="1"/>
</dbReference>
<dbReference type="CDD" id="cd00057">
    <property type="entry name" value="FA58C"/>
    <property type="match status" value="1"/>
</dbReference>
<feature type="domain" description="F5/8 type C" evidence="1">
    <location>
        <begin position="1"/>
        <end position="142"/>
    </location>
</feature>
<proteinExistence type="predicted"/>
<evidence type="ECO:0000313" key="2">
    <source>
        <dbReference type="EMBL" id="CAH3187819.1"/>
    </source>
</evidence>
<dbReference type="PANTHER" id="PTHR24543:SF291">
    <property type="entry name" value="SMOKE ALARM, ISOFORM D"/>
    <property type="match status" value="1"/>
</dbReference>
<dbReference type="EMBL" id="CALNXK010000571">
    <property type="protein sequence ID" value="CAH3187819.1"/>
    <property type="molecule type" value="Genomic_DNA"/>
</dbReference>
<dbReference type="PROSITE" id="PS50022">
    <property type="entry name" value="FA58C_3"/>
    <property type="match status" value="1"/>
</dbReference>